<dbReference type="STRING" id="1802555.A2755_01210"/>
<gene>
    <name evidence="1" type="ORF">A2755_01210</name>
</gene>
<evidence type="ECO:0008006" key="3">
    <source>
        <dbReference type="Google" id="ProtNLM"/>
    </source>
</evidence>
<comment type="caution">
    <text evidence="1">The sequence shown here is derived from an EMBL/GenBank/DDBJ whole genome shotgun (WGS) entry which is preliminary data.</text>
</comment>
<accession>A0A1F8DWK5</accession>
<dbReference type="Proteomes" id="UP000177029">
    <property type="component" value="Unassembled WGS sequence"/>
</dbReference>
<dbReference type="AlphaFoldDB" id="A0A1F8DWK5"/>
<evidence type="ECO:0000313" key="2">
    <source>
        <dbReference type="Proteomes" id="UP000177029"/>
    </source>
</evidence>
<protein>
    <recommendedName>
        <fullName evidence="3">Helix-turn-helix type 11 domain-containing protein</fullName>
    </recommendedName>
</protein>
<sequence>MDAIPKTSQRILKYIEDKGQASGNELARALNITDRAVRKQLNNLLAEGKVYKIGKPPRVFYLVQKEKEQAQGDVIPNHLRKVIEEHYLIITPAGEQKEGVEGFAYWCEKQHLPILKTAVEYERTLRKYEAYKKNGLIDGMYKLKHTFDSVYLDKIFYLDFYSIERFGKTKLGQLLLYAKQSQNRSLMRELAVRVKPVVNMLMKKFIVDAVGFIPPTVKREVQLMKELERQLNLSSPNISLVKVKTPIVVPQKTLTKLPDRVENARSTIMVNDTRSFNSLLLIDDALGSGSTLNETAQKIKKQKVAKKVVGLAITGSFSGFEIISEI</sequence>
<reference evidence="1 2" key="1">
    <citation type="journal article" date="2016" name="Nat. Commun.">
        <title>Thousands of microbial genomes shed light on interconnected biogeochemical processes in an aquifer system.</title>
        <authorList>
            <person name="Anantharaman K."/>
            <person name="Brown C.T."/>
            <person name="Hug L.A."/>
            <person name="Sharon I."/>
            <person name="Castelle C.J."/>
            <person name="Probst A.J."/>
            <person name="Thomas B.C."/>
            <person name="Singh A."/>
            <person name="Wilkins M.J."/>
            <person name="Karaoz U."/>
            <person name="Brodie E.L."/>
            <person name="Williams K.H."/>
            <person name="Hubbard S.S."/>
            <person name="Banfield J.F."/>
        </authorList>
    </citation>
    <scope>NUCLEOTIDE SEQUENCE [LARGE SCALE GENOMIC DNA]</scope>
</reference>
<dbReference type="InterPro" id="IPR036390">
    <property type="entry name" value="WH_DNA-bd_sf"/>
</dbReference>
<proteinExistence type="predicted"/>
<dbReference type="Gene3D" id="1.10.10.10">
    <property type="entry name" value="Winged helix-like DNA-binding domain superfamily/Winged helix DNA-binding domain"/>
    <property type="match status" value="1"/>
</dbReference>
<dbReference type="Pfam" id="PF13412">
    <property type="entry name" value="HTH_24"/>
    <property type="match status" value="1"/>
</dbReference>
<dbReference type="SUPFAM" id="SSF53271">
    <property type="entry name" value="PRTase-like"/>
    <property type="match status" value="1"/>
</dbReference>
<dbReference type="InterPro" id="IPR036388">
    <property type="entry name" value="WH-like_DNA-bd_sf"/>
</dbReference>
<dbReference type="EMBL" id="MGIP01000002">
    <property type="protein sequence ID" value="OGM92368.1"/>
    <property type="molecule type" value="Genomic_DNA"/>
</dbReference>
<name>A0A1F8DWK5_9BACT</name>
<dbReference type="SUPFAM" id="SSF46785">
    <property type="entry name" value="Winged helix' DNA-binding domain"/>
    <property type="match status" value="1"/>
</dbReference>
<dbReference type="InterPro" id="IPR029057">
    <property type="entry name" value="PRTase-like"/>
</dbReference>
<evidence type="ECO:0000313" key="1">
    <source>
        <dbReference type="EMBL" id="OGM92368.1"/>
    </source>
</evidence>
<organism evidence="1 2">
    <name type="scientific">Candidatus Wolfebacteria bacterium RIFCSPHIGHO2_01_FULL_48_22</name>
    <dbReference type="NCBI Taxonomy" id="1802555"/>
    <lineage>
        <taxon>Bacteria</taxon>
        <taxon>Candidatus Wolfeibacteriota</taxon>
    </lineage>
</organism>